<keyword evidence="8" id="KW-0813">Transport</keyword>
<keyword evidence="8" id="KW-0406">Ion transport</keyword>
<keyword evidence="4 6" id="KW-0472">Membrane</keyword>
<dbReference type="Proteomes" id="UP001363151">
    <property type="component" value="Unassembled WGS sequence"/>
</dbReference>
<keyword evidence="8" id="KW-0407">Ion channel</keyword>
<gene>
    <name evidence="8" type="ORF">SO694_00039117</name>
</gene>
<organism evidence="8 9">
    <name type="scientific">Aureococcus anophagefferens</name>
    <name type="common">Harmful bloom alga</name>
    <dbReference type="NCBI Taxonomy" id="44056"/>
    <lineage>
        <taxon>Eukaryota</taxon>
        <taxon>Sar</taxon>
        <taxon>Stramenopiles</taxon>
        <taxon>Ochrophyta</taxon>
        <taxon>Pelagophyceae</taxon>
        <taxon>Pelagomonadales</taxon>
        <taxon>Pelagomonadaceae</taxon>
        <taxon>Aureococcus</taxon>
    </lineage>
</organism>
<accession>A0ABR1FLJ8</accession>
<keyword evidence="3 6" id="KW-1133">Transmembrane helix</keyword>
<dbReference type="InterPro" id="IPR005821">
    <property type="entry name" value="Ion_trans_dom"/>
</dbReference>
<feature type="region of interest" description="Disordered" evidence="5">
    <location>
        <begin position="692"/>
        <end position="711"/>
    </location>
</feature>
<evidence type="ECO:0000313" key="9">
    <source>
        <dbReference type="Proteomes" id="UP001363151"/>
    </source>
</evidence>
<evidence type="ECO:0000256" key="5">
    <source>
        <dbReference type="SAM" id="MobiDB-lite"/>
    </source>
</evidence>
<dbReference type="InterPro" id="IPR003938">
    <property type="entry name" value="K_chnl_volt-dep_EAG/ELK/ERG"/>
</dbReference>
<evidence type="ECO:0000256" key="1">
    <source>
        <dbReference type="ARBA" id="ARBA00004141"/>
    </source>
</evidence>
<evidence type="ECO:0000256" key="2">
    <source>
        <dbReference type="ARBA" id="ARBA00022692"/>
    </source>
</evidence>
<comment type="subcellular location">
    <subcellularLocation>
        <location evidence="1">Membrane</location>
        <topology evidence="1">Multi-pass membrane protein</topology>
    </subcellularLocation>
</comment>
<name>A0ABR1FLJ8_AURAN</name>
<dbReference type="InterPro" id="IPR050818">
    <property type="entry name" value="KCNH_animal-type"/>
</dbReference>
<dbReference type="InterPro" id="IPR018490">
    <property type="entry name" value="cNMP-bd_dom_sf"/>
</dbReference>
<evidence type="ECO:0000256" key="4">
    <source>
        <dbReference type="ARBA" id="ARBA00023136"/>
    </source>
</evidence>
<evidence type="ECO:0000256" key="6">
    <source>
        <dbReference type="SAM" id="Phobius"/>
    </source>
</evidence>
<dbReference type="SUPFAM" id="SSF81324">
    <property type="entry name" value="Voltage-gated potassium channels"/>
    <property type="match status" value="1"/>
</dbReference>
<feature type="transmembrane region" description="Helical" evidence="6">
    <location>
        <begin position="111"/>
        <end position="128"/>
    </location>
</feature>
<dbReference type="PANTHER" id="PTHR10217">
    <property type="entry name" value="VOLTAGE AND LIGAND GATED POTASSIUM CHANNEL"/>
    <property type="match status" value="1"/>
</dbReference>
<keyword evidence="9" id="KW-1185">Reference proteome</keyword>
<proteinExistence type="predicted"/>
<protein>
    <submittedName>
        <fullName evidence="8">Voltage-gated potassium channel</fullName>
    </submittedName>
</protein>
<dbReference type="EMBL" id="JBBJCI010000364">
    <property type="protein sequence ID" value="KAK7233042.1"/>
    <property type="molecule type" value="Genomic_DNA"/>
</dbReference>
<keyword evidence="2 6" id="KW-0812">Transmembrane</keyword>
<feature type="domain" description="Ion transport" evidence="7">
    <location>
        <begin position="74"/>
        <end position="327"/>
    </location>
</feature>
<evidence type="ECO:0000256" key="3">
    <source>
        <dbReference type="ARBA" id="ARBA00022989"/>
    </source>
</evidence>
<dbReference type="Pfam" id="PF00520">
    <property type="entry name" value="Ion_trans"/>
    <property type="match status" value="1"/>
</dbReference>
<comment type="caution">
    <text evidence="8">The sequence shown here is derived from an EMBL/GenBank/DDBJ whole genome shotgun (WGS) entry which is preliminary data.</text>
</comment>
<dbReference type="Gene3D" id="1.10.287.630">
    <property type="entry name" value="Helix hairpin bin"/>
    <property type="match status" value="1"/>
</dbReference>
<feature type="compositionally biased region" description="Low complexity" evidence="5">
    <location>
        <begin position="692"/>
        <end position="705"/>
    </location>
</feature>
<dbReference type="GO" id="GO:0034220">
    <property type="term" value="P:monoatomic ion transmembrane transport"/>
    <property type="evidence" value="ECO:0007669"/>
    <property type="project" value="UniProtKB-KW"/>
</dbReference>
<feature type="transmembrane region" description="Helical" evidence="6">
    <location>
        <begin position="305"/>
        <end position="329"/>
    </location>
</feature>
<evidence type="ECO:0000259" key="7">
    <source>
        <dbReference type="Pfam" id="PF00520"/>
    </source>
</evidence>
<dbReference type="Gene3D" id="1.10.287.70">
    <property type="match status" value="1"/>
</dbReference>
<dbReference type="PRINTS" id="PR01463">
    <property type="entry name" value="EAGCHANLFMLY"/>
</dbReference>
<feature type="transmembrane region" description="Helical" evidence="6">
    <location>
        <begin position="78"/>
        <end position="99"/>
    </location>
</feature>
<reference evidence="8 9" key="1">
    <citation type="submission" date="2024-03" db="EMBL/GenBank/DDBJ databases">
        <title>Aureococcus anophagefferens CCMP1851 and Kratosvirus quantuckense: Draft genome of a second virus-susceptible host strain in the model system.</title>
        <authorList>
            <person name="Chase E."/>
            <person name="Truchon A.R."/>
            <person name="Schepens W."/>
            <person name="Wilhelm S.W."/>
        </authorList>
    </citation>
    <scope>NUCLEOTIDE SEQUENCE [LARGE SCALE GENOMIC DNA]</scope>
    <source>
        <strain evidence="8 9">CCMP1851</strain>
    </source>
</reference>
<feature type="region of interest" description="Disordered" evidence="5">
    <location>
        <begin position="572"/>
        <end position="660"/>
    </location>
</feature>
<feature type="transmembrane region" description="Helical" evidence="6">
    <location>
        <begin position="148"/>
        <end position="170"/>
    </location>
</feature>
<evidence type="ECO:0000313" key="8">
    <source>
        <dbReference type="EMBL" id="KAK7233042.1"/>
    </source>
</evidence>
<dbReference type="SUPFAM" id="SSF51206">
    <property type="entry name" value="cAMP-binding domain-like"/>
    <property type="match status" value="1"/>
</dbReference>
<feature type="compositionally biased region" description="Low complexity" evidence="5">
    <location>
        <begin position="641"/>
        <end position="660"/>
    </location>
</feature>
<feature type="transmembrane region" description="Helical" evidence="6">
    <location>
        <begin position="275"/>
        <end position="293"/>
    </location>
</feature>
<sequence>MAASVHVLAEPPAVGHVDSHSILQRRDSVYMENEEGEKQKVCSLSFQEECQALEQRLKSHERGVLNPDSAGVQRWDSLTFALLIFTAVITPFEVAYLTVKTKQFLFWINRLVDLVFIADIFVQFRLAFRDETKGSMLIKSQKKIAYRYGTTWFPIDVMSVLPFEILSIAIKGSAFSKLKVVRLVRLLRLLKLMRVLRANRLLARYETKISVSYATLAMTKYVVLLVVVAHWMACVWGMSLDLAGDNAWTWADALRELKKDPYGVPQFDKGRAGDVYVRALYFAIYCLTGIGLGDVSPVTNLETGLCCCFFIIGGIFWAYTVGNFCSIVSTMDVQGILFRQRMDELNAMLADRKVPDELRQRCRMYFFQSKENYRTINYKTLEMCFSTTLRAELAAATNSAWISKVWYLKDAAPSFTAELSQNLSPMVFAPMEVLSLPFTLFILRRGIAARRGRVLAKGSVWGEDFIVENDELVDGVFAAALTYAEVLALSYQSFHAILDDHADFCDVEKAVHRARVFYTVRARLTQKGREIFEEKRKTGEIKKARGLNIISRSVGHRGMQAVQTKSMKGARFGAFAGPNLPDGGLSASPPQYERKSGRARQRHTMDDRPPAGSPPKEPERATFPAGGAPSPRGADDGFEDLAGLPGGLPAAATGSASTSAVVTPTGFAADADASTAVAPFQEPYEATTEVLAVEPVSEPASPAAARKPRDDLAVADLDDDLDEVAKSLA</sequence>
<dbReference type="PANTHER" id="PTHR10217:SF435">
    <property type="entry name" value="POTASSIUM VOLTAGE-GATED CHANNEL PROTEIN EAG"/>
    <property type="match status" value="1"/>
</dbReference>